<proteinExistence type="predicted"/>
<evidence type="ECO:0000313" key="1">
    <source>
        <dbReference type="EMBL" id="CAE6704731.1"/>
    </source>
</evidence>
<dbReference type="EMBL" id="CAJNBJ010000001">
    <property type="protein sequence ID" value="CAE6704731.1"/>
    <property type="molecule type" value="Genomic_DNA"/>
</dbReference>
<organism evidence="1 2">
    <name type="scientific">Nitrospira defluvii</name>
    <dbReference type="NCBI Taxonomy" id="330214"/>
    <lineage>
        <taxon>Bacteria</taxon>
        <taxon>Pseudomonadati</taxon>
        <taxon>Nitrospirota</taxon>
        <taxon>Nitrospiria</taxon>
        <taxon>Nitrospirales</taxon>
        <taxon>Nitrospiraceae</taxon>
        <taxon>Nitrospira</taxon>
    </lineage>
</organism>
<dbReference type="Pfam" id="PF21983">
    <property type="entry name" value="NikA-like"/>
    <property type="match status" value="1"/>
</dbReference>
<dbReference type="InterPro" id="IPR053842">
    <property type="entry name" value="NikA-like"/>
</dbReference>
<dbReference type="Proteomes" id="UP000675880">
    <property type="component" value="Unassembled WGS sequence"/>
</dbReference>
<sequence>MKSDDTKKETLQFKVTDQERKLIERCASDEGTTVSKYVRGAVLMSMVMDGKAEAIKIVAKEVGEKAFAVVRQKLTRPVQEGR</sequence>
<gene>
    <name evidence="1" type="ORF">NSPZN2_10913</name>
</gene>
<protein>
    <recommendedName>
        <fullName evidence="3">Ribbon-helix-helix protein CopG domain-containing protein</fullName>
    </recommendedName>
</protein>
<evidence type="ECO:0000313" key="2">
    <source>
        <dbReference type="Proteomes" id="UP000675880"/>
    </source>
</evidence>
<name>A0ABM8QM30_9BACT</name>
<evidence type="ECO:0008006" key="3">
    <source>
        <dbReference type="Google" id="ProtNLM"/>
    </source>
</evidence>
<reference evidence="1 2" key="1">
    <citation type="submission" date="2021-02" db="EMBL/GenBank/DDBJ databases">
        <authorList>
            <person name="Han P."/>
        </authorList>
    </citation>
    <scope>NUCLEOTIDE SEQUENCE [LARGE SCALE GENOMIC DNA]</scope>
    <source>
        <strain evidence="1">Candidatus Nitrospira sp. ZN2</strain>
    </source>
</reference>
<comment type="caution">
    <text evidence="1">The sequence shown here is derived from an EMBL/GenBank/DDBJ whole genome shotgun (WGS) entry which is preliminary data.</text>
</comment>
<accession>A0ABM8QM30</accession>
<keyword evidence="2" id="KW-1185">Reference proteome</keyword>
<dbReference type="RefSeq" id="WP_213040726.1">
    <property type="nucleotide sequence ID" value="NZ_CAJNBJ010000001.1"/>
</dbReference>